<feature type="compositionally biased region" description="Low complexity" evidence="2">
    <location>
        <begin position="55"/>
        <end position="74"/>
    </location>
</feature>
<dbReference type="PANTHER" id="PTHR21705:SF12">
    <property type="entry name" value="FHF COMPLEX SUBUNIT HOOK-INTERACTING PROTEIN C-TERMINAL DOMAIN-CONTAINING PROTEIN"/>
    <property type="match status" value="1"/>
</dbReference>
<dbReference type="EMBL" id="KZ308544">
    <property type="protein sequence ID" value="KAG8231233.1"/>
    <property type="molecule type" value="Genomic_DNA"/>
</dbReference>
<dbReference type="InterPro" id="IPR019384">
    <property type="entry name" value="FHIP"/>
</dbReference>
<dbReference type="Pfam" id="PF19311">
    <property type="entry name" value="KELAA"/>
    <property type="match status" value="1"/>
</dbReference>
<feature type="domain" description="FHF complex subunit HOOK-interacting protein C-terminal" evidence="3">
    <location>
        <begin position="90"/>
        <end position="182"/>
    </location>
</feature>
<dbReference type="AlphaFoldDB" id="A0A8K0KBB3"/>
<dbReference type="PANTHER" id="PTHR21705">
    <property type="entry name" value="RAI16 PROTEIN-RELATED"/>
    <property type="match status" value="1"/>
</dbReference>
<dbReference type="InterPro" id="IPR045668">
    <property type="entry name" value="FHIP_KELAA_motif"/>
</dbReference>
<evidence type="ECO:0000259" key="3">
    <source>
        <dbReference type="Pfam" id="PF19314"/>
    </source>
</evidence>
<comment type="caution">
    <text evidence="4">The sequence shown here is derived from an EMBL/GenBank/DDBJ whole genome shotgun (WGS) entry which is preliminary data.</text>
</comment>
<protein>
    <recommendedName>
        <fullName evidence="3">FHF complex subunit HOOK-interacting protein C-terminal domain-containing protein</fullName>
    </recommendedName>
</protein>
<evidence type="ECO:0000256" key="1">
    <source>
        <dbReference type="ARBA" id="ARBA00024336"/>
    </source>
</evidence>
<feature type="compositionally biased region" description="Low complexity" evidence="2">
    <location>
        <begin position="36"/>
        <end position="47"/>
    </location>
</feature>
<sequence>MFPFIKFNVTKLVFRQYREVFVRCSSYSWPKEAKSPESLPSSESSTPPLSPSPPSQLSSPHVSSGASDDSADLGSWDSRPEADLNCHFNEGAFLSMLIARLENLPYQAHEINLQATALVSRLALLPHPHLHEWLLNPLLKINSGCHTIYLALCNAAHEMEAQVPAIPDFQRKLSNTRKILLGGAEDETIPKLKVGEEEIRMLESVIVLEEFCKELAAIAFVKYHYSS</sequence>
<reference evidence="4" key="2">
    <citation type="submission" date="2017-10" db="EMBL/GenBank/DDBJ databases">
        <title>Ladona fulva Genome sequencing and assembly.</title>
        <authorList>
            <person name="Murali S."/>
            <person name="Richards S."/>
            <person name="Bandaranaike D."/>
            <person name="Bellair M."/>
            <person name="Blankenburg K."/>
            <person name="Chao H."/>
            <person name="Dinh H."/>
            <person name="Doddapaneni H."/>
            <person name="Dugan-Rocha S."/>
            <person name="Elkadiri S."/>
            <person name="Gnanaolivu R."/>
            <person name="Hernandez B."/>
            <person name="Skinner E."/>
            <person name="Javaid M."/>
            <person name="Lee S."/>
            <person name="Li M."/>
            <person name="Ming W."/>
            <person name="Munidasa M."/>
            <person name="Muniz J."/>
            <person name="Nguyen L."/>
            <person name="Hughes D."/>
            <person name="Osuji N."/>
            <person name="Pu L.-L."/>
            <person name="Puazo M."/>
            <person name="Qu C."/>
            <person name="Quiroz J."/>
            <person name="Raj R."/>
            <person name="Weissenberger G."/>
            <person name="Xin Y."/>
            <person name="Zou X."/>
            <person name="Han Y."/>
            <person name="Worley K."/>
            <person name="Muzny D."/>
            <person name="Gibbs R."/>
        </authorList>
    </citation>
    <scope>NUCLEOTIDE SEQUENCE</scope>
    <source>
        <strain evidence="4">Sampled in the wild</strain>
    </source>
</reference>
<comment type="similarity">
    <text evidence="1">Belongs to the FHIP family.</text>
</comment>
<dbReference type="Proteomes" id="UP000792457">
    <property type="component" value="Unassembled WGS sequence"/>
</dbReference>
<organism evidence="4 5">
    <name type="scientific">Ladona fulva</name>
    <name type="common">Scarce chaser dragonfly</name>
    <name type="synonym">Libellula fulva</name>
    <dbReference type="NCBI Taxonomy" id="123851"/>
    <lineage>
        <taxon>Eukaryota</taxon>
        <taxon>Metazoa</taxon>
        <taxon>Ecdysozoa</taxon>
        <taxon>Arthropoda</taxon>
        <taxon>Hexapoda</taxon>
        <taxon>Insecta</taxon>
        <taxon>Pterygota</taxon>
        <taxon>Palaeoptera</taxon>
        <taxon>Odonata</taxon>
        <taxon>Epiprocta</taxon>
        <taxon>Anisoptera</taxon>
        <taxon>Libelluloidea</taxon>
        <taxon>Libellulidae</taxon>
        <taxon>Ladona</taxon>
    </lineage>
</organism>
<accession>A0A8K0KBB3</accession>
<keyword evidence="5" id="KW-1185">Reference proteome</keyword>
<dbReference type="InterPro" id="IPR045669">
    <property type="entry name" value="FHIP_C"/>
</dbReference>
<dbReference type="Pfam" id="PF19314">
    <property type="entry name" value="DUF5917"/>
    <property type="match status" value="1"/>
</dbReference>
<evidence type="ECO:0000256" key="2">
    <source>
        <dbReference type="SAM" id="MobiDB-lite"/>
    </source>
</evidence>
<name>A0A8K0KBB3_LADFU</name>
<feature type="region of interest" description="Disordered" evidence="2">
    <location>
        <begin position="30"/>
        <end position="74"/>
    </location>
</feature>
<reference evidence="4" key="1">
    <citation type="submission" date="2013-04" db="EMBL/GenBank/DDBJ databases">
        <authorList>
            <person name="Qu J."/>
            <person name="Murali S.C."/>
            <person name="Bandaranaike D."/>
            <person name="Bellair M."/>
            <person name="Blankenburg K."/>
            <person name="Chao H."/>
            <person name="Dinh H."/>
            <person name="Doddapaneni H."/>
            <person name="Downs B."/>
            <person name="Dugan-Rocha S."/>
            <person name="Elkadiri S."/>
            <person name="Gnanaolivu R.D."/>
            <person name="Hernandez B."/>
            <person name="Javaid M."/>
            <person name="Jayaseelan J.C."/>
            <person name="Lee S."/>
            <person name="Li M."/>
            <person name="Ming W."/>
            <person name="Munidasa M."/>
            <person name="Muniz J."/>
            <person name="Nguyen L."/>
            <person name="Ongeri F."/>
            <person name="Osuji N."/>
            <person name="Pu L.-L."/>
            <person name="Puazo M."/>
            <person name="Qu C."/>
            <person name="Quiroz J."/>
            <person name="Raj R."/>
            <person name="Weissenberger G."/>
            <person name="Xin Y."/>
            <person name="Zou X."/>
            <person name="Han Y."/>
            <person name="Richards S."/>
            <person name="Worley K."/>
            <person name="Muzny D."/>
            <person name="Gibbs R."/>
        </authorList>
    </citation>
    <scope>NUCLEOTIDE SEQUENCE</scope>
    <source>
        <strain evidence="4">Sampled in the wild</strain>
    </source>
</reference>
<evidence type="ECO:0000313" key="5">
    <source>
        <dbReference type="Proteomes" id="UP000792457"/>
    </source>
</evidence>
<gene>
    <name evidence="4" type="ORF">J437_LFUL005907</name>
</gene>
<dbReference type="OrthoDB" id="5350595at2759"/>
<evidence type="ECO:0000313" key="4">
    <source>
        <dbReference type="EMBL" id="KAG8231233.1"/>
    </source>
</evidence>
<proteinExistence type="inferred from homology"/>